<dbReference type="Proteomes" id="UP000824230">
    <property type="component" value="Unassembled WGS sequence"/>
</dbReference>
<dbReference type="EMBL" id="DXFG01000338">
    <property type="protein sequence ID" value="HIX39121.1"/>
    <property type="molecule type" value="Genomic_DNA"/>
</dbReference>
<protein>
    <recommendedName>
        <fullName evidence="3">FG-GAP repeat protein</fullName>
    </recommendedName>
</protein>
<sequence>MKIEKKIVGQLEKCYAIAPLHYKGKDHILVAAEKQDPCLLFDLEGKQEEVVWEGPGGTMSMVQVPGTDGQFLATHKFYSPNDSKEAKIVVVTPDGQGKWKVETLAELPFVHRFDIIRGKETRYIIACTIKSDHRCKDDWTSPGKVYAAELPEDLSGYNQEHQLEFRVIKDDLTKNHGYCRIEGEKTDVALVSSQEGVFQFIPPEKKDGEWKVIQLIQDPTSDAVMVDFDGDGMEELLTISPFHGDSIFIYKRQGGIFRKVYTYPRPAEFSHAIFAGAICGIQAAVIGHRKGERNLILFYYDQNKKEYASQILDTQAGAANVYKYHVEGKEHILATNREINEIAIYKLS</sequence>
<organism evidence="1 2">
    <name type="scientific">Candidatus Blautia pullistercoris</name>
    <dbReference type="NCBI Taxonomy" id="2838499"/>
    <lineage>
        <taxon>Bacteria</taxon>
        <taxon>Bacillati</taxon>
        <taxon>Bacillota</taxon>
        <taxon>Clostridia</taxon>
        <taxon>Lachnospirales</taxon>
        <taxon>Lachnospiraceae</taxon>
        <taxon>Blautia</taxon>
    </lineage>
</organism>
<reference evidence="1" key="2">
    <citation type="submission" date="2021-04" db="EMBL/GenBank/DDBJ databases">
        <authorList>
            <person name="Gilroy R."/>
        </authorList>
    </citation>
    <scope>NUCLEOTIDE SEQUENCE</scope>
    <source>
        <strain evidence="1">ChiHjej12B11-1927</strain>
    </source>
</reference>
<dbReference type="SUPFAM" id="SSF63829">
    <property type="entry name" value="Calcium-dependent phosphotriesterase"/>
    <property type="match status" value="1"/>
</dbReference>
<comment type="caution">
    <text evidence="1">The sequence shown here is derived from an EMBL/GenBank/DDBJ whole genome shotgun (WGS) entry which is preliminary data.</text>
</comment>
<accession>A0A9D1VPE2</accession>
<name>A0A9D1VPE2_9FIRM</name>
<proteinExistence type="predicted"/>
<gene>
    <name evidence="1" type="ORF">H9738_14865</name>
</gene>
<evidence type="ECO:0000313" key="1">
    <source>
        <dbReference type="EMBL" id="HIX39121.1"/>
    </source>
</evidence>
<evidence type="ECO:0000313" key="2">
    <source>
        <dbReference type="Proteomes" id="UP000824230"/>
    </source>
</evidence>
<dbReference type="AlphaFoldDB" id="A0A9D1VPE2"/>
<reference evidence="1" key="1">
    <citation type="journal article" date="2021" name="PeerJ">
        <title>Extensive microbial diversity within the chicken gut microbiome revealed by metagenomics and culture.</title>
        <authorList>
            <person name="Gilroy R."/>
            <person name="Ravi A."/>
            <person name="Getino M."/>
            <person name="Pursley I."/>
            <person name="Horton D.L."/>
            <person name="Alikhan N.F."/>
            <person name="Baker D."/>
            <person name="Gharbi K."/>
            <person name="Hall N."/>
            <person name="Watson M."/>
            <person name="Adriaenssens E.M."/>
            <person name="Foster-Nyarko E."/>
            <person name="Jarju S."/>
            <person name="Secka A."/>
            <person name="Antonio M."/>
            <person name="Oren A."/>
            <person name="Chaudhuri R.R."/>
            <person name="La Ragione R."/>
            <person name="Hildebrand F."/>
            <person name="Pallen M.J."/>
        </authorList>
    </citation>
    <scope>NUCLEOTIDE SEQUENCE</scope>
    <source>
        <strain evidence="1">ChiHjej12B11-1927</strain>
    </source>
</reference>
<evidence type="ECO:0008006" key="3">
    <source>
        <dbReference type="Google" id="ProtNLM"/>
    </source>
</evidence>